<evidence type="ECO:0000256" key="10">
    <source>
        <dbReference type="ARBA" id="ARBA00022723"/>
    </source>
</evidence>
<feature type="binding site" description="in dimeric form" evidence="19">
    <location>
        <position position="230"/>
    </location>
    <ligand>
        <name>Ca(2+)</name>
        <dbReference type="ChEBI" id="CHEBI:29108"/>
        <label>1</label>
    </ligand>
</feature>
<keyword evidence="22" id="KW-1185">Reference proteome</keyword>
<dbReference type="EC" id="3.1.1.4" evidence="6 20"/>
<keyword evidence="11" id="KW-0732">Signal</keyword>
<keyword evidence="10 19" id="KW-0479">Metal-binding</keyword>
<dbReference type="GO" id="GO:0016042">
    <property type="term" value="P:lipid catabolic process"/>
    <property type="evidence" value="ECO:0007669"/>
    <property type="project" value="UniProtKB-KW"/>
</dbReference>
<organism evidence="21 22">
    <name type="scientific">Simiduia agarivorans (strain DSM 21679 / JCM 13881 / BCRC 17597 / SA1)</name>
    <dbReference type="NCBI Taxonomy" id="1117647"/>
    <lineage>
        <taxon>Bacteria</taxon>
        <taxon>Pseudomonadati</taxon>
        <taxon>Pseudomonadota</taxon>
        <taxon>Gammaproteobacteria</taxon>
        <taxon>Cellvibrionales</taxon>
        <taxon>Cellvibrionaceae</taxon>
        <taxon>Simiduia</taxon>
    </lineage>
</organism>
<dbReference type="GO" id="GO:0004623">
    <property type="term" value="F:phospholipase A2 activity"/>
    <property type="evidence" value="ECO:0007669"/>
    <property type="project" value="UniProtKB-EC"/>
</dbReference>
<evidence type="ECO:0000256" key="8">
    <source>
        <dbReference type="ARBA" id="ARBA00022452"/>
    </source>
</evidence>
<dbReference type="InterPro" id="IPR003187">
    <property type="entry name" value="PLipase_A1"/>
</dbReference>
<accession>K4KJS0</accession>
<gene>
    <name evidence="21" type="ordered locus">M5M_11110</name>
</gene>
<evidence type="ECO:0000256" key="20">
    <source>
        <dbReference type="RuleBase" id="RU366027"/>
    </source>
</evidence>
<dbReference type="PANTHER" id="PTHR40457:SF1">
    <property type="entry name" value="PHOSPHOLIPASE A1"/>
    <property type="match status" value="1"/>
</dbReference>
<dbReference type="InterPro" id="IPR036541">
    <property type="entry name" value="PLipase_A1_sf"/>
</dbReference>
<evidence type="ECO:0000256" key="5">
    <source>
        <dbReference type="ARBA" id="ARBA00013179"/>
    </source>
</evidence>
<dbReference type="HOGENOM" id="CLU_045813_1_0_6"/>
<evidence type="ECO:0000256" key="14">
    <source>
        <dbReference type="ARBA" id="ARBA00022963"/>
    </source>
</evidence>
<keyword evidence="12 20" id="KW-0378">Hydrolase</keyword>
<feature type="binding site" description="in dimeric form" evidence="19">
    <location>
        <position position="195"/>
    </location>
    <ligand>
        <name>Ca(2+)</name>
        <dbReference type="ChEBI" id="CHEBI:29108"/>
        <label>1</label>
    </ligand>
</feature>
<evidence type="ECO:0000256" key="3">
    <source>
        <dbReference type="ARBA" id="ARBA00010525"/>
    </source>
</evidence>
<keyword evidence="13 19" id="KW-0106">Calcium</keyword>
<evidence type="ECO:0000256" key="15">
    <source>
        <dbReference type="ARBA" id="ARBA00023098"/>
    </source>
</evidence>
<comment type="function">
    <text evidence="20">Hydrolysis of phosphatidylcholine with phospholipase A2 (EC 3.1.1.4) and phospholipase A1 (EC 3.1.1.32) activities.</text>
</comment>
<comment type="cofactor">
    <cofactor evidence="20">
        <name>Ca(2+)</name>
        <dbReference type="ChEBI" id="CHEBI:29108"/>
    </cofactor>
    <text evidence="20">Binds 1 Ca(2+) ion per monomer. In the dimeric form the Ca(2+) is bound by different amino acids with binding of each Ca(2+) shared with ligands coming from each monomer. The Ca(2+) ion may have a role in catalysis.</text>
</comment>
<keyword evidence="16" id="KW-0472">Membrane</keyword>
<proteinExistence type="inferred from homology"/>
<dbReference type="EC" id="3.1.1.32" evidence="5 20"/>
<feature type="active site" description="Nucleophile" evidence="18">
    <location>
        <position position="187"/>
    </location>
</feature>
<keyword evidence="8" id="KW-1134">Transmembrane beta strand</keyword>
<dbReference type="Proteomes" id="UP000000466">
    <property type="component" value="Chromosome"/>
</dbReference>
<protein>
    <recommendedName>
        <fullName evidence="7 20">Phospholipase A1</fullName>
        <ecNumber evidence="5 20">3.1.1.32</ecNumber>
        <ecNumber evidence="6 20">3.1.1.4</ecNumber>
    </recommendedName>
    <alternativeName>
        <fullName evidence="20">Phosphatidylcholine 1-acylhydrolase</fullName>
    </alternativeName>
</protein>
<keyword evidence="17 20" id="KW-0998">Cell outer membrane</keyword>
<evidence type="ECO:0000256" key="13">
    <source>
        <dbReference type="ARBA" id="ARBA00022837"/>
    </source>
</evidence>
<evidence type="ECO:0000256" key="4">
    <source>
        <dbReference type="ARBA" id="ARBA00011702"/>
    </source>
</evidence>
<evidence type="ECO:0000256" key="16">
    <source>
        <dbReference type="ARBA" id="ARBA00023136"/>
    </source>
</evidence>
<evidence type="ECO:0000256" key="6">
    <source>
        <dbReference type="ARBA" id="ARBA00013278"/>
    </source>
</evidence>
<comment type="subunit">
    <text evidence="4 20">Homodimer; dimerization is reversible, and the dimeric form is the active one.</text>
</comment>
<dbReference type="Gene3D" id="2.40.230.10">
    <property type="entry name" value="Phospholipase A1"/>
    <property type="match status" value="1"/>
</dbReference>
<dbReference type="OrthoDB" id="188433at2"/>
<dbReference type="PANTHER" id="PTHR40457">
    <property type="entry name" value="PHOSPHOLIPASE A1"/>
    <property type="match status" value="1"/>
</dbReference>
<evidence type="ECO:0000256" key="12">
    <source>
        <dbReference type="ARBA" id="ARBA00022801"/>
    </source>
</evidence>
<dbReference type="EMBL" id="CP003746">
    <property type="protein sequence ID" value="AFU99399.1"/>
    <property type="molecule type" value="Genomic_DNA"/>
</dbReference>
<dbReference type="GO" id="GO:0009279">
    <property type="term" value="C:cell outer membrane"/>
    <property type="evidence" value="ECO:0007669"/>
    <property type="project" value="UniProtKB-SubCell"/>
</dbReference>
<dbReference type="AlphaFoldDB" id="K4KJS0"/>
<comment type="similarity">
    <text evidence="3 20">Belongs to the phospholipase A1 family.</text>
</comment>
<dbReference type="eggNOG" id="COG2829">
    <property type="taxonomic scope" value="Bacteria"/>
</dbReference>
<dbReference type="KEGG" id="saga:M5M_11110"/>
<evidence type="ECO:0000313" key="22">
    <source>
        <dbReference type="Proteomes" id="UP000000466"/>
    </source>
</evidence>
<feature type="active site" description="Proton acceptor" evidence="18">
    <location>
        <position position="185"/>
    </location>
</feature>
<dbReference type="PRINTS" id="PR01486">
    <property type="entry name" value="PHPHLIPASEA1"/>
</dbReference>
<feature type="binding site" description="in dimeric form" evidence="19">
    <location>
        <position position="149"/>
    </location>
    <ligand>
        <name>Ca(2+)</name>
        <dbReference type="ChEBI" id="CHEBI:29108"/>
        <label>1</label>
    </ligand>
</feature>
<name>K4KJS0_SIMAS</name>
<comment type="catalytic activity">
    <reaction evidence="1 20">
        <text>a 1,2-diacyl-sn-glycero-3-phosphocholine + H2O = a 2-acyl-sn-glycero-3-phosphocholine + a fatty acid + H(+)</text>
        <dbReference type="Rhea" id="RHEA:18689"/>
        <dbReference type="ChEBI" id="CHEBI:15377"/>
        <dbReference type="ChEBI" id="CHEBI:15378"/>
        <dbReference type="ChEBI" id="CHEBI:28868"/>
        <dbReference type="ChEBI" id="CHEBI:57643"/>
        <dbReference type="ChEBI" id="CHEBI:57875"/>
        <dbReference type="EC" id="3.1.1.32"/>
    </reaction>
</comment>
<keyword evidence="9" id="KW-0812">Transmembrane</keyword>
<dbReference type="Pfam" id="PF02253">
    <property type="entry name" value="PLA1"/>
    <property type="match status" value="1"/>
</dbReference>
<evidence type="ECO:0000256" key="17">
    <source>
        <dbReference type="ARBA" id="ARBA00023237"/>
    </source>
</evidence>
<sequence>MFSGLVVLPAQAELSPMQQCLLDKLALAADETEVGELRTSCENLQAIKKLDDETDLEAALKRRLMAEEEALENPFEISAYRRNYLLVGSYNHTPNRDIWALDHPEQDINPTEVKFQLSMKALVARGVLGGNLWAGYTQQSWWQLYAADSAPFRETNFEPELFLRWKTDAEFAGFNVRGFAFGYNHESNGRSGDFSRSWNRLMGSMLFDRGNLAVYPRIWWRIPEDADSDDNPDIDDYLGSGDITLTYKYGSSIFTSLLRGNLKSLDKGAVQLDWTFPVGGRFKGYVQYYYGYGESLIDYNHRNHRIGVGILLNDWL</sequence>
<evidence type="ECO:0000256" key="9">
    <source>
        <dbReference type="ARBA" id="ARBA00022692"/>
    </source>
</evidence>
<evidence type="ECO:0000256" key="18">
    <source>
        <dbReference type="PIRSR" id="PIRSR603187-1"/>
    </source>
</evidence>
<evidence type="ECO:0000256" key="7">
    <source>
        <dbReference type="ARBA" id="ARBA00021726"/>
    </source>
</evidence>
<evidence type="ECO:0000256" key="2">
    <source>
        <dbReference type="ARBA" id="ARBA00001604"/>
    </source>
</evidence>
<evidence type="ECO:0000313" key="21">
    <source>
        <dbReference type="EMBL" id="AFU99399.1"/>
    </source>
</evidence>
<reference evidence="21 22" key="1">
    <citation type="journal article" date="2013" name="Genome Announc.">
        <title>Complete genome sequence of Simiduia agarivorans SA1(T), a marine bacterium able to degrade a variety of polysaccharides.</title>
        <authorList>
            <person name="Lin S.Y."/>
            <person name="Shieh W.Y."/>
            <person name="Chen J.S."/>
            <person name="Tang S.L."/>
        </authorList>
    </citation>
    <scope>NUCLEOTIDE SEQUENCE [LARGE SCALE GENOMIC DNA]</scope>
    <source>
        <strain evidence="22">DSM 21679 / JCM 13881 / BCRC 17597 / SA1</strain>
    </source>
</reference>
<feature type="binding site" description="in dimeric form" evidence="19">
    <location>
        <position position="190"/>
    </location>
    <ligand>
        <name>Ca(2+)</name>
        <dbReference type="ChEBI" id="CHEBI:29108"/>
        <label>1</label>
    </ligand>
</feature>
<comment type="catalytic activity">
    <reaction evidence="2 20">
        <text>a 1,2-diacyl-sn-glycero-3-phosphocholine + H2O = a 1-acyl-sn-glycero-3-phosphocholine + a fatty acid + H(+)</text>
        <dbReference type="Rhea" id="RHEA:15801"/>
        <dbReference type="ChEBI" id="CHEBI:15377"/>
        <dbReference type="ChEBI" id="CHEBI:15378"/>
        <dbReference type="ChEBI" id="CHEBI:28868"/>
        <dbReference type="ChEBI" id="CHEBI:57643"/>
        <dbReference type="ChEBI" id="CHEBI:58168"/>
        <dbReference type="EC" id="3.1.1.4"/>
    </reaction>
</comment>
<keyword evidence="14 20" id="KW-0442">Lipid degradation</keyword>
<comment type="subcellular location">
    <subcellularLocation>
        <location evidence="20">Cell outer membrane</location>
        <topology evidence="20">Multi-pass membrane protein</topology>
    </subcellularLocation>
    <text evidence="20">One of the very few enzymes located there.</text>
</comment>
<keyword evidence="15 20" id="KW-0443">Lipid metabolism</keyword>
<evidence type="ECO:0000256" key="11">
    <source>
        <dbReference type="ARBA" id="ARBA00022729"/>
    </source>
</evidence>
<dbReference type="RefSeq" id="WP_015047563.1">
    <property type="nucleotide sequence ID" value="NC_018868.3"/>
</dbReference>
<dbReference type="GO" id="GO:0008970">
    <property type="term" value="F:phospholipase A1 activity"/>
    <property type="evidence" value="ECO:0007669"/>
    <property type="project" value="UniProtKB-EC"/>
</dbReference>
<dbReference type="GO" id="GO:0005509">
    <property type="term" value="F:calcium ion binding"/>
    <property type="evidence" value="ECO:0007669"/>
    <property type="project" value="TreeGrafter"/>
</dbReference>
<evidence type="ECO:0000256" key="1">
    <source>
        <dbReference type="ARBA" id="ARBA00000111"/>
    </source>
</evidence>
<evidence type="ECO:0000256" key="19">
    <source>
        <dbReference type="PIRSR" id="PIRSR603187-2"/>
    </source>
</evidence>
<dbReference type="STRING" id="1117647.M5M_11110"/>
<dbReference type="SUPFAM" id="SSF56931">
    <property type="entry name" value="Outer membrane phospholipase A (OMPLA)"/>
    <property type="match status" value="1"/>
</dbReference>